<keyword evidence="1" id="KW-0732">Signal</keyword>
<dbReference type="Proteomes" id="UP000215158">
    <property type="component" value="Chromosome 1"/>
</dbReference>
<gene>
    <name evidence="2" type="ORF">CJU94_14670</name>
</gene>
<sequence length="321" mass="34743">MTRIRIFQTFGTRVADPIVHTHVCALKPRLARSALGLAALLFGASMAHAQAVYPTPEAASNAFVDALSRNDHPAMQHVLGKDFTRFIPTTNVGEDDIYAFLGAWAAGHQIVDDPAPLNGHASKHLSVGNSGWTLPIPLVEASNGWRFDPAAGREEIMTRRIGRNERAAMLTSLAYLDAQHDYRELTQHYAQHILSTPGQHDGLYWPTAPGEPDSPLGPLAAAMPHTGSVSKEGYHGYHFRILSAQGPHAKGGSQNYVENGTMTKGYGLVAWPAEYGKTGVMSFIVNQDGQIFQKNLGPQSARAAATLKSFDPDSSWEAVQP</sequence>
<evidence type="ECO:0000256" key="1">
    <source>
        <dbReference type="SAM" id="SignalP"/>
    </source>
</evidence>
<dbReference type="KEGG" id="parb:CJU94_14670"/>
<evidence type="ECO:0000313" key="3">
    <source>
        <dbReference type="Proteomes" id="UP000215158"/>
    </source>
</evidence>
<dbReference type="EMBL" id="CP022989">
    <property type="protein sequence ID" value="ASW00437.1"/>
    <property type="molecule type" value="Genomic_DNA"/>
</dbReference>
<organism evidence="2 3">
    <name type="scientific">Paraburkholderia aromaticivorans</name>
    <dbReference type="NCBI Taxonomy" id="2026199"/>
    <lineage>
        <taxon>Bacteria</taxon>
        <taxon>Pseudomonadati</taxon>
        <taxon>Pseudomonadota</taxon>
        <taxon>Betaproteobacteria</taxon>
        <taxon>Burkholderiales</taxon>
        <taxon>Burkholderiaceae</taxon>
        <taxon>Paraburkholderia</taxon>
    </lineage>
</organism>
<proteinExistence type="predicted"/>
<dbReference type="Pfam" id="PF11453">
    <property type="entry name" value="DUF2950"/>
    <property type="match status" value="1"/>
</dbReference>
<evidence type="ECO:0008006" key="4">
    <source>
        <dbReference type="Google" id="ProtNLM"/>
    </source>
</evidence>
<dbReference type="RefSeq" id="WP_095420368.1">
    <property type="nucleotide sequence ID" value="NZ_CP022989.1"/>
</dbReference>
<protein>
    <recommendedName>
        <fullName evidence="4">DUF2950 domain-containing protein</fullName>
    </recommendedName>
</protein>
<name>A0A248VN31_9BURK</name>
<feature type="signal peptide" evidence="1">
    <location>
        <begin position="1"/>
        <end position="49"/>
    </location>
</feature>
<dbReference type="OrthoDB" id="108782at2"/>
<dbReference type="InterPro" id="IPR021556">
    <property type="entry name" value="DUF2950"/>
</dbReference>
<feature type="chain" id="PRO_5012964698" description="DUF2950 domain-containing protein" evidence="1">
    <location>
        <begin position="50"/>
        <end position="321"/>
    </location>
</feature>
<reference evidence="2 3" key="1">
    <citation type="submission" date="2017-08" db="EMBL/GenBank/DDBJ databases">
        <title>Identification and genetic characteristics of simultaneous BTEX- and naphthalene-degrading Paraburkholderia sp. BN5 isolated from petroleum-contaminated soil.</title>
        <authorList>
            <person name="Lee Y."/>
            <person name="Jeon C.O."/>
        </authorList>
    </citation>
    <scope>NUCLEOTIDE SEQUENCE [LARGE SCALE GENOMIC DNA]</scope>
    <source>
        <strain evidence="2 3">BN5</strain>
    </source>
</reference>
<evidence type="ECO:0000313" key="2">
    <source>
        <dbReference type="EMBL" id="ASW00437.1"/>
    </source>
</evidence>
<dbReference type="AlphaFoldDB" id="A0A248VN31"/>
<accession>A0A248VN31</accession>
<keyword evidence="3" id="KW-1185">Reference proteome</keyword>